<dbReference type="STRING" id="35722.A0A0B7MXG8"/>
<reference evidence="4 5" key="1">
    <citation type="submission" date="2014-09" db="EMBL/GenBank/DDBJ databases">
        <authorList>
            <person name="Ellenberger Sabrina"/>
        </authorList>
    </citation>
    <scope>NUCLEOTIDE SEQUENCE [LARGE SCALE GENOMIC DNA]</scope>
    <source>
        <strain evidence="4 5">CBS 412.66</strain>
    </source>
</reference>
<evidence type="ECO:0000313" key="5">
    <source>
        <dbReference type="Proteomes" id="UP000054107"/>
    </source>
</evidence>
<comment type="similarity">
    <text evidence="1">Belongs to the allantoicase family.</text>
</comment>
<name>A0A0B7MXG8_9FUNG</name>
<feature type="compositionally biased region" description="Acidic residues" evidence="2">
    <location>
        <begin position="74"/>
        <end position="98"/>
    </location>
</feature>
<evidence type="ECO:0000256" key="2">
    <source>
        <dbReference type="SAM" id="MobiDB-lite"/>
    </source>
</evidence>
<dbReference type="PANTHER" id="PTHR12045">
    <property type="entry name" value="ALLANTOICASE"/>
    <property type="match status" value="1"/>
</dbReference>
<dbReference type="EMBL" id="LN719426">
    <property type="protein sequence ID" value="CEP07920.1"/>
    <property type="molecule type" value="Genomic_DNA"/>
</dbReference>
<dbReference type="GO" id="GO:0000256">
    <property type="term" value="P:allantoin catabolic process"/>
    <property type="evidence" value="ECO:0007669"/>
    <property type="project" value="InterPro"/>
</dbReference>
<organism evidence="4 5">
    <name type="scientific">Parasitella parasitica</name>
    <dbReference type="NCBI Taxonomy" id="35722"/>
    <lineage>
        <taxon>Eukaryota</taxon>
        <taxon>Fungi</taxon>
        <taxon>Fungi incertae sedis</taxon>
        <taxon>Mucoromycota</taxon>
        <taxon>Mucoromycotina</taxon>
        <taxon>Mucoromycetes</taxon>
        <taxon>Mucorales</taxon>
        <taxon>Mucorineae</taxon>
        <taxon>Mucoraceae</taxon>
        <taxon>Parasitella</taxon>
    </lineage>
</organism>
<feature type="region of interest" description="Disordered" evidence="2">
    <location>
        <begin position="30"/>
        <end position="107"/>
    </location>
</feature>
<accession>A0A0B7MXG8</accession>
<keyword evidence="5" id="KW-1185">Reference proteome</keyword>
<dbReference type="GO" id="GO:0004037">
    <property type="term" value="F:allantoicase activity"/>
    <property type="evidence" value="ECO:0007669"/>
    <property type="project" value="InterPro"/>
</dbReference>
<dbReference type="SUPFAM" id="SSF49785">
    <property type="entry name" value="Galactose-binding domain-like"/>
    <property type="match status" value="2"/>
</dbReference>
<feature type="domain" description="Allantoicase" evidence="3">
    <location>
        <begin position="130"/>
        <end position="270"/>
    </location>
</feature>
<feature type="compositionally biased region" description="Basic and acidic residues" evidence="2">
    <location>
        <begin position="467"/>
        <end position="479"/>
    </location>
</feature>
<gene>
    <name evidence="4" type="primary">PARPA_01229.1 scaffold 1359</name>
</gene>
<dbReference type="Proteomes" id="UP000054107">
    <property type="component" value="Unassembled WGS sequence"/>
</dbReference>
<protein>
    <recommendedName>
        <fullName evidence="3">Allantoicase domain-containing protein</fullName>
    </recommendedName>
</protein>
<feature type="compositionally biased region" description="Low complexity" evidence="2">
    <location>
        <begin position="49"/>
        <end position="73"/>
    </location>
</feature>
<dbReference type="InterPro" id="IPR008979">
    <property type="entry name" value="Galactose-bd-like_sf"/>
</dbReference>
<feature type="region of interest" description="Disordered" evidence="2">
    <location>
        <begin position="445"/>
        <end position="493"/>
    </location>
</feature>
<dbReference type="Pfam" id="PF03561">
    <property type="entry name" value="Allantoicase"/>
    <property type="match status" value="2"/>
</dbReference>
<evidence type="ECO:0000313" key="4">
    <source>
        <dbReference type="EMBL" id="CEP07920.1"/>
    </source>
</evidence>
<dbReference type="PANTHER" id="PTHR12045:SF3">
    <property type="entry name" value="INACTIVE ALLANTOICASE-RELATED"/>
    <property type="match status" value="1"/>
</dbReference>
<feature type="compositionally biased region" description="Basic residues" evidence="2">
    <location>
        <begin position="480"/>
        <end position="493"/>
    </location>
</feature>
<dbReference type="OrthoDB" id="10266039at2759"/>
<dbReference type="InterPro" id="IPR015908">
    <property type="entry name" value="Allantoicase_dom"/>
</dbReference>
<dbReference type="InterPro" id="IPR005164">
    <property type="entry name" value="Allantoicase"/>
</dbReference>
<feature type="domain" description="Allantoicase" evidence="3">
    <location>
        <begin position="311"/>
        <end position="439"/>
    </location>
</feature>
<sequence>MDRLTFPDDILSAASSSRGYMDIRNIIARDGESDTHTDDSTFNTGRHFSSSPSGNFFGSNNGHSDNNSNSDGSSNDDGEEGGNESSQQEESDDSDDDNGTLNSRRLYGVTNVRQTPFANKIDLAADYQDSTVISSSDDTFGAAANLIKTVASTSHTNEQLNEEDEFRDGWLVKRHENVGYATIRLGARGIVRGIDIDLTGYTQCAPLSASVHGFLGGGPDLWVSLVNDVVLEPNSHNFFEIRNNTFVHSYINITVTPGGGVARLRCYGDVEPMNASNRLEFNLASSKLGAEILQQPPDIVRGEFPNLIINRKESNQDGWISPRKRIAEPFDESEYTIIKLAGESAIDRIVVDTVHFIGNAPLSVCLEGCYIDEQEGAAVPPHRFRNASWRNLISEDQEDNIIIPNYCNVLPCTFNGPITHVRYRPIPDGGVQQISVKGHIFGSKPEVLQQLPPQPKSDIGPHKKRKRNDENQDAQEEHRRKSSRTKKPVSRFQ</sequence>
<proteinExistence type="inferred from homology"/>
<evidence type="ECO:0000256" key="1">
    <source>
        <dbReference type="ARBA" id="ARBA00009242"/>
    </source>
</evidence>
<dbReference type="Gene3D" id="2.60.120.260">
    <property type="entry name" value="Galactose-binding domain-like"/>
    <property type="match status" value="2"/>
</dbReference>
<evidence type="ECO:0000259" key="3">
    <source>
        <dbReference type="Pfam" id="PF03561"/>
    </source>
</evidence>
<dbReference type="AlphaFoldDB" id="A0A0B7MXG8"/>
<feature type="compositionally biased region" description="Basic and acidic residues" evidence="2">
    <location>
        <begin position="30"/>
        <end position="39"/>
    </location>
</feature>